<dbReference type="PROSITE" id="PS00027">
    <property type="entry name" value="HOMEOBOX_1"/>
    <property type="match status" value="1"/>
</dbReference>
<evidence type="ECO:0000313" key="10">
    <source>
        <dbReference type="Proteomes" id="UP000828390"/>
    </source>
</evidence>
<keyword evidence="2 5" id="KW-0238">DNA-binding</keyword>
<dbReference type="GO" id="GO:0003677">
    <property type="term" value="F:DNA binding"/>
    <property type="evidence" value="ECO:0007669"/>
    <property type="project" value="UniProtKB-UniRule"/>
</dbReference>
<name>A0A9D4J145_DREPO</name>
<evidence type="ECO:0000256" key="4">
    <source>
        <dbReference type="ARBA" id="ARBA00023242"/>
    </source>
</evidence>
<evidence type="ECO:0000256" key="3">
    <source>
        <dbReference type="ARBA" id="ARBA00023155"/>
    </source>
</evidence>
<dbReference type="Proteomes" id="UP000828390">
    <property type="component" value="Unassembled WGS sequence"/>
</dbReference>
<proteinExistence type="predicted"/>
<comment type="subcellular location">
    <subcellularLocation>
        <location evidence="1 5 6">Nucleus</location>
    </subcellularLocation>
</comment>
<dbReference type="SUPFAM" id="SSF46689">
    <property type="entry name" value="Homeodomain-like"/>
    <property type="match status" value="1"/>
</dbReference>
<dbReference type="Pfam" id="PF00046">
    <property type="entry name" value="Homeodomain"/>
    <property type="match status" value="1"/>
</dbReference>
<feature type="region of interest" description="Disordered" evidence="7">
    <location>
        <begin position="1"/>
        <end position="52"/>
    </location>
</feature>
<dbReference type="GO" id="GO:0005634">
    <property type="term" value="C:nucleus"/>
    <property type="evidence" value="ECO:0007669"/>
    <property type="project" value="UniProtKB-SubCell"/>
</dbReference>
<keyword evidence="10" id="KW-1185">Reference proteome</keyword>
<dbReference type="InterPro" id="IPR020479">
    <property type="entry name" value="HD_metazoa"/>
</dbReference>
<feature type="compositionally biased region" description="Low complexity" evidence="7">
    <location>
        <begin position="171"/>
        <end position="185"/>
    </location>
</feature>
<evidence type="ECO:0000256" key="7">
    <source>
        <dbReference type="SAM" id="MobiDB-lite"/>
    </source>
</evidence>
<evidence type="ECO:0000313" key="9">
    <source>
        <dbReference type="EMBL" id="KAH3791737.1"/>
    </source>
</evidence>
<evidence type="ECO:0000256" key="1">
    <source>
        <dbReference type="ARBA" id="ARBA00004123"/>
    </source>
</evidence>
<feature type="compositionally biased region" description="Polar residues" evidence="7">
    <location>
        <begin position="25"/>
        <end position="35"/>
    </location>
</feature>
<dbReference type="CDD" id="cd00086">
    <property type="entry name" value="homeodomain"/>
    <property type="match status" value="1"/>
</dbReference>
<keyword evidence="4 5" id="KW-0539">Nucleus</keyword>
<dbReference type="PRINTS" id="PR00024">
    <property type="entry name" value="HOMEOBOX"/>
</dbReference>
<sequence>MMSDSTKDAKLSKSADDVEHDKSNSTESSWISGKTSGKVKDVEDEVDVDVDTETERVFSNVRDRNGFGTLHSLHQRLAETYLKRKFPELDDDDDEVDKDSSVKEKPRKVSDKNRAYRQRVANGEQLFPMDASFKTLADSNFRENSILCASDVASSSCEERLRTSGVSQTISSAGSSSENICSSSSMNKEGPKIPNSRPSFMITDILASESKRREPEACHSVFSDPRLFPLHHRAFLERPMTACSSGSDTGAVGNHLLTDESDYDDVKSDADDDSNKTPGKDSPPHLLKPKKPRKARTAFTDHQLNSLEKTFERQKYLSVQDRMELAAKLNLTDTQVKTWYQNRRTKWKRQTAVGLELLAEAGNYAAVQRMLQSNPYWFTYHPQAAGIISNLDALYYRGNTETSLSQTSPRPTLPRMFIHGLQQHVNHLPSPSMFGENRN</sequence>
<feature type="compositionally biased region" description="Basic and acidic residues" evidence="7">
    <location>
        <begin position="1"/>
        <end position="24"/>
    </location>
</feature>
<dbReference type="InterPro" id="IPR009057">
    <property type="entry name" value="Homeodomain-like_sf"/>
</dbReference>
<dbReference type="InterPro" id="IPR017970">
    <property type="entry name" value="Homeobox_CS"/>
</dbReference>
<dbReference type="InterPro" id="IPR001356">
    <property type="entry name" value="HD"/>
</dbReference>
<feature type="compositionally biased region" description="Basic and acidic residues" evidence="7">
    <location>
        <begin position="264"/>
        <end position="283"/>
    </location>
</feature>
<feature type="region of interest" description="Disordered" evidence="7">
    <location>
        <begin position="168"/>
        <end position="198"/>
    </location>
</feature>
<dbReference type="SMART" id="SM00389">
    <property type="entry name" value="HOX"/>
    <property type="match status" value="1"/>
</dbReference>
<feature type="region of interest" description="Disordered" evidence="7">
    <location>
        <begin position="243"/>
        <end position="296"/>
    </location>
</feature>
<organism evidence="9 10">
    <name type="scientific">Dreissena polymorpha</name>
    <name type="common">Zebra mussel</name>
    <name type="synonym">Mytilus polymorpha</name>
    <dbReference type="NCBI Taxonomy" id="45954"/>
    <lineage>
        <taxon>Eukaryota</taxon>
        <taxon>Metazoa</taxon>
        <taxon>Spiralia</taxon>
        <taxon>Lophotrochozoa</taxon>
        <taxon>Mollusca</taxon>
        <taxon>Bivalvia</taxon>
        <taxon>Autobranchia</taxon>
        <taxon>Heteroconchia</taxon>
        <taxon>Euheterodonta</taxon>
        <taxon>Imparidentia</taxon>
        <taxon>Neoheterodontei</taxon>
        <taxon>Myida</taxon>
        <taxon>Dreissenoidea</taxon>
        <taxon>Dreissenidae</taxon>
        <taxon>Dreissena</taxon>
    </lineage>
</organism>
<dbReference type="AlphaFoldDB" id="A0A9D4J145"/>
<comment type="caution">
    <text evidence="9">The sequence shown here is derived from an EMBL/GenBank/DDBJ whole genome shotgun (WGS) entry which is preliminary data.</text>
</comment>
<dbReference type="EMBL" id="JAIWYP010000007">
    <property type="protein sequence ID" value="KAH3791737.1"/>
    <property type="molecule type" value="Genomic_DNA"/>
</dbReference>
<dbReference type="GO" id="GO:0000981">
    <property type="term" value="F:DNA-binding transcription factor activity, RNA polymerase II-specific"/>
    <property type="evidence" value="ECO:0007669"/>
    <property type="project" value="InterPro"/>
</dbReference>
<accession>A0A9D4J145</accession>
<dbReference type="InterPro" id="IPR050848">
    <property type="entry name" value="Homeobox_TF"/>
</dbReference>
<feature type="DNA-binding region" description="Homeobox" evidence="5">
    <location>
        <begin position="292"/>
        <end position="351"/>
    </location>
</feature>
<evidence type="ECO:0000256" key="5">
    <source>
        <dbReference type="PROSITE-ProRule" id="PRU00108"/>
    </source>
</evidence>
<reference evidence="9" key="2">
    <citation type="submission" date="2020-11" db="EMBL/GenBank/DDBJ databases">
        <authorList>
            <person name="McCartney M.A."/>
            <person name="Auch B."/>
            <person name="Kono T."/>
            <person name="Mallez S."/>
            <person name="Becker A."/>
            <person name="Gohl D.M."/>
            <person name="Silverstein K.A.T."/>
            <person name="Koren S."/>
            <person name="Bechman K.B."/>
            <person name="Herman A."/>
            <person name="Abrahante J.E."/>
            <person name="Garbe J."/>
        </authorList>
    </citation>
    <scope>NUCLEOTIDE SEQUENCE</scope>
    <source>
        <strain evidence="9">Duluth1</strain>
        <tissue evidence="9">Whole animal</tissue>
    </source>
</reference>
<protein>
    <recommendedName>
        <fullName evidence="8">Homeobox domain-containing protein</fullName>
    </recommendedName>
</protein>
<keyword evidence="3 5" id="KW-0371">Homeobox</keyword>
<feature type="compositionally biased region" description="Basic and acidic residues" evidence="7">
    <location>
        <begin position="98"/>
        <end position="113"/>
    </location>
</feature>
<feature type="compositionally biased region" description="Acidic residues" evidence="7">
    <location>
        <begin position="42"/>
        <end position="52"/>
    </location>
</feature>
<feature type="domain" description="Homeobox" evidence="8">
    <location>
        <begin position="290"/>
        <end position="350"/>
    </location>
</feature>
<evidence type="ECO:0000256" key="6">
    <source>
        <dbReference type="RuleBase" id="RU000682"/>
    </source>
</evidence>
<dbReference type="PANTHER" id="PTHR24333">
    <property type="entry name" value="HOMEO BOX HB9 LIKE A-RELATED"/>
    <property type="match status" value="1"/>
</dbReference>
<reference evidence="9" key="1">
    <citation type="journal article" date="2019" name="bioRxiv">
        <title>The Genome of the Zebra Mussel, Dreissena polymorpha: A Resource for Invasive Species Research.</title>
        <authorList>
            <person name="McCartney M.A."/>
            <person name="Auch B."/>
            <person name="Kono T."/>
            <person name="Mallez S."/>
            <person name="Zhang Y."/>
            <person name="Obille A."/>
            <person name="Becker A."/>
            <person name="Abrahante J.E."/>
            <person name="Garbe J."/>
            <person name="Badalamenti J.P."/>
            <person name="Herman A."/>
            <person name="Mangelson H."/>
            <person name="Liachko I."/>
            <person name="Sullivan S."/>
            <person name="Sone E.D."/>
            <person name="Koren S."/>
            <person name="Silverstein K.A.T."/>
            <person name="Beckman K.B."/>
            <person name="Gohl D.M."/>
        </authorList>
    </citation>
    <scope>NUCLEOTIDE SEQUENCE</scope>
    <source>
        <strain evidence="9">Duluth1</strain>
        <tissue evidence="9">Whole animal</tissue>
    </source>
</reference>
<feature type="compositionally biased region" description="Basic residues" evidence="7">
    <location>
        <begin position="287"/>
        <end position="296"/>
    </location>
</feature>
<feature type="region of interest" description="Disordered" evidence="7">
    <location>
        <begin position="89"/>
        <end position="113"/>
    </location>
</feature>
<evidence type="ECO:0000256" key="2">
    <source>
        <dbReference type="ARBA" id="ARBA00023125"/>
    </source>
</evidence>
<dbReference type="PROSITE" id="PS50071">
    <property type="entry name" value="HOMEOBOX_2"/>
    <property type="match status" value="1"/>
</dbReference>
<evidence type="ECO:0000259" key="8">
    <source>
        <dbReference type="PROSITE" id="PS50071"/>
    </source>
</evidence>
<dbReference type="Gene3D" id="1.10.10.60">
    <property type="entry name" value="Homeodomain-like"/>
    <property type="match status" value="1"/>
</dbReference>
<dbReference type="PANTHER" id="PTHR24333:SF5">
    <property type="entry name" value="VENT HOMEOBOX"/>
    <property type="match status" value="1"/>
</dbReference>
<gene>
    <name evidence="9" type="ORF">DPMN_145226</name>
</gene>